<comment type="catalytic activity">
    <reaction evidence="5">
        <text>an L-alpha-D-Hep-(1-&gt;5)-[alpha-Kdo-(2-&gt;4)]-alpha-Kdo-(2-&gt;6)-lipid A + ADP-L-glycero-beta-D-manno-heptose = an L-alpha-D-Hep-(1-&gt;3)-L-alpha-D-Hep-(1-&gt;5)-[alpha-Kdo-(2-&gt;4)]-alpha-Kdo-(2-&gt;6)-lipid A + ADP + H(+)</text>
        <dbReference type="Rhea" id="RHEA:74071"/>
        <dbReference type="ChEBI" id="CHEBI:15378"/>
        <dbReference type="ChEBI" id="CHEBI:61506"/>
        <dbReference type="ChEBI" id="CHEBI:193068"/>
        <dbReference type="ChEBI" id="CHEBI:193069"/>
        <dbReference type="ChEBI" id="CHEBI:456216"/>
        <dbReference type="EC" id="2.4.99.24"/>
    </reaction>
</comment>
<reference evidence="6" key="1">
    <citation type="journal article" date="2020" name="mSystems">
        <title>Genome- and Community-Level Interaction Insights into Carbon Utilization and Element Cycling Functions of Hydrothermarchaeota in Hydrothermal Sediment.</title>
        <authorList>
            <person name="Zhou Z."/>
            <person name="Liu Y."/>
            <person name="Xu W."/>
            <person name="Pan J."/>
            <person name="Luo Z.H."/>
            <person name="Li M."/>
        </authorList>
    </citation>
    <scope>NUCLEOTIDE SEQUENCE [LARGE SCALE GENOMIC DNA]</scope>
    <source>
        <strain evidence="6">SpSt-222</strain>
    </source>
</reference>
<evidence type="ECO:0000256" key="2">
    <source>
        <dbReference type="ARBA" id="ARBA00022679"/>
    </source>
</evidence>
<sequence>MRRILVVKPCCLGDALMATPVLRALRTAFPDAAIDVVVTRWAAPAFDGHPAIRRLIPYPEQATLPAIARLAQQLARERYDWGLGLDRSPRVALLLYLSRIPKRAGVNVAGRGILYTHRVRPRPSQHETELYLAVAEMLGVSPQGLEPEYAVPPDVRASVAARLGSVTRPLVVIHPGGAVNPGSTFLAKRWPPERFAALADRLHSEFSATIVLVGGSSDAEAVSGVLHAARSPLLDWSNRLTWSELAALLSLADLFVGNDSGIGHLAAAVGTATVSIFGPTSPLLYRPLGPRSLVCAPPASWTLHEARDLRRPFSIPDTLDIRNVTVNEVAQACAALLGAAGAPDVP</sequence>
<dbReference type="Pfam" id="PF01075">
    <property type="entry name" value="Glyco_transf_9"/>
    <property type="match status" value="1"/>
</dbReference>
<dbReference type="InterPro" id="IPR002201">
    <property type="entry name" value="Glyco_trans_9"/>
</dbReference>
<dbReference type="Gene3D" id="3.40.50.2000">
    <property type="entry name" value="Glycogen Phosphorylase B"/>
    <property type="match status" value="2"/>
</dbReference>
<name>A0A7C2BF90_THERO</name>
<evidence type="ECO:0000256" key="4">
    <source>
        <dbReference type="ARBA" id="ARBA00044042"/>
    </source>
</evidence>
<dbReference type="SUPFAM" id="SSF53756">
    <property type="entry name" value="UDP-Glycosyltransferase/glycogen phosphorylase"/>
    <property type="match status" value="1"/>
</dbReference>
<dbReference type="GO" id="GO:0009244">
    <property type="term" value="P:lipopolysaccharide core region biosynthetic process"/>
    <property type="evidence" value="ECO:0007669"/>
    <property type="project" value="TreeGrafter"/>
</dbReference>
<organism evidence="6">
    <name type="scientific">Thermomicrobium roseum</name>
    <dbReference type="NCBI Taxonomy" id="500"/>
    <lineage>
        <taxon>Bacteria</taxon>
        <taxon>Pseudomonadati</taxon>
        <taxon>Thermomicrobiota</taxon>
        <taxon>Thermomicrobia</taxon>
        <taxon>Thermomicrobiales</taxon>
        <taxon>Thermomicrobiaceae</taxon>
        <taxon>Thermomicrobium</taxon>
    </lineage>
</organism>
<comment type="caution">
    <text evidence="6">The sequence shown here is derived from an EMBL/GenBank/DDBJ whole genome shotgun (WGS) entry which is preliminary data.</text>
</comment>
<evidence type="ECO:0000313" key="6">
    <source>
        <dbReference type="EMBL" id="HEF65125.1"/>
    </source>
</evidence>
<dbReference type="GO" id="GO:0005829">
    <property type="term" value="C:cytosol"/>
    <property type="evidence" value="ECO:0007669"/>
    <property type="project" value="TreeGrafter"/>
</dbReference>
<dbReference type="EC" id="2.4.99.24" evidence="4"/>
<evidence type="ECO:0000256" key="3">
    <source>
        <dbReference type="ARBA" id="ARBA00043995"/>
    </source>
</evidence>
<protein>
    <recommendedName>
        <fullName evidence="4">lipopolysaccharide heptosyltransferase II</fullName>
        <ecNumber evidence="4">2.4.99.24</ecNumber>
    </recommendedName>
</protein>
<keyword evidence="2 6" id="KW-0808">Transferase</keyword>
<dbReference type="InterPro" id="IPR011910">
    <property type="entry name" value="RfaF"/>
</dbReference>
<dbReference type="GO" id="GO:0008713">
    <property type="term" value="F:ADP-heptose-lipopolysaccharide heptosyltransferase activity"/>
    <property type="evidence" value="ECO:0007669"/>
    <property type="project" value="UniProtKB-EC"/>
</dbReference>
<comment type="similarity">
    <text evidence="3">Belongs to the glycosyltransferase 9 family.</text>
</comment>
<evidence type="ECO:0000256" key="5">
    <source>
        <dbReference type="ARBA" id="ARBA00047503"/>
    </source>
</evidence>
<dbReference type="InterPro" id="IPR051199">
    <property type="entry name" value="LPS_LOS_Heptosyltrfase"/>
</dbReference>
<dbReference type="EMBL" id="DSJL01000010">
    <property type="protein sequence ID" value="HEF65125.1"/>
    <property type="molecule type" value="Genomic_DNA"/>
</dbReference>
<keyword evidence="1" id="KW-0328">Glycosyltransferase</keyword>
<proteinExistence type="inferred from homology"/>
<dbReference type="PANTHER" id="PTHR30160">
    <property type="entry name" value="TETRAACYLDISACCHARIDE 4'-KINASE-RELATED"/>
    <property type="match status" value="1"/>
</dbReference>
<dbReference type="AlphaFoldDB" id="A0A7C2BF90"/>
<evidence type="ECO:0000256" key="1">
    <source>
        <dbReference type="ARBA" id="ARBA00022676"/>
    </source>
</evidence>
<dbReference type="NCBIfam" id="TIGR02195">
    <property type="entry name" value="heptsyl_trn_II"/>
    <property type="match status" value="1"/>
</dbReference>
<dbReference type="CDD" id="cd03789">
    <property type="entry name" value="GT9_LPS_heptosyltransferase"/>
    <property type="match status" value="1"/>
</dbReference>
<gene>
    <name evidence="6" type="primary">waaF</name>
    <name evidence="6" type="ORF">ENP47_05980</name>
</gene>
<accession>A0A7C2BF90</accession>